<feature type="region of interest" description="Disordered" evidence="1">
    <location>
        <begin position="1"/>
        <end position="44"/>
    </location>
</feature>
<dbReference type="HOGENOM" id="CLU_044736_0_0_1"/>
<dbReference type="VEuPathDB" id="FungiDB:Z518_01163"/>
<protein>
    <recommendedName>
        <fullName evidence="4">BZIP domain-containing protein</fullName>
    </recommendedName>
</protein>
<evidence type="ECO:0008006" key="4">
    <source>
        <dbReference type="Google" id="ProtNLM"/>
    </source>
</evidence>
<dbReference type="AlphaFoldDB" id="A0A0D2G5H6"/>
<sequence length="453" mass="51426">MDARKSRPSSPSLRQWSSGRRLTGAQRERKRAVDRQRSRKQRGQTALRLVELETKIEHLTAELVALRRGQQSPTIGLGQTNSVVKPHHGWFADAGFVSEPCVDLPDSCRLGGTSGIAVPPSLPVIPQASFDEGSWTHNAALESNVGGPDTPCAIGMTLSSDLFDHSRYSFQSSSNASLEPMTNAPTASGPILHQINSDGLDRSKGTQCQSIFNNVLKTARSLSPTDVCTDEKLNQDALIRGVLFGWDDVISRSMFFCPLWEIIRYLDKRLFCLSGNLTRLCTLRMIHSLLLCLVKADSFNNLPPWYRPRPSQYRFDHPLAVDVLPWPGLRERAVLCQNLTATNKFWTDVIYHFQFCWPYTTRDTVSRNLESGLYEFTGLYNHYLYEIRMWKMDPTFFVGFPETYDDIVPVLEIERPLAQSISVKPRCRLLPLPEDLEDHEEEEENPDWDHLLS</sequence>
<evidence type="ECO:0000256" key="1">
    <source>
        <dbReference type="SAM" id="MobiDB-lite"/>
    </source>
</evidence>
<dbReference type="OrthoDB" id="5086080at2759"/>
<evidence type="ECO:0000313" key="2">
    <source>
        <dbReference type="EMBL" id="KIX10082.1"/>
    </source>
</evidence>
<dbReference type="PANTHER" id="PTHR37012:SF7">
    <property type="entry name" value="B-ZIP TRANSCRIPTION FACTOR (EUROFUNG)-RELATED"/>
    <property type="match status" value="1"/>
</dbReference>
<organism evidence="2 3">
    <name type="scientific">Rhinocladiella mackenziei CBS 650.93</name>
    <dbReference type="NCBI Taxonomy" id="1442369"/>
    <lineage>
        <taxon>Eukaryota</taxon>
        <taxon>Fungi</taxon>
        <taxon>Dikarya</taxon>
        <taxon>Ascomycota</taxon>
        <taxon>Pezizomycotina</taxon>
        <taxon>Eurotiomycetes</taxon>
        <taxon>Chaetothyriomycetidae</taxon>
        <taxon>Chaetothyriales</taxon>
        <taxon>Herpotrichiellaceae</taxon>
        <taxon>Rhinocladiella</taxon>
    </lineage>
</organism>
<evidence type="ECO:0000313" key="3">
    <source>
        <dbReference type="Proteomes" id="UP000053617"/>
    </source>
</evidence>
<feature type="compositionally biased region" description="Polar residues" evidence="1">
    <location>
        <begin position="8"/>
        <end position="20"/>
    </location>
</feature>
<feature type="compositionally biased region" description="Acidic residues" evidence="1">
    <location>
        <begin position="434"/>
        <end position="446"/>
    </location>
</feature>
<dbReference type="GeneID" id="25289234"/>
<proteinExistence type="predicted"/>
<dbReference type="EMBL" id="KN847475">
    <property type="protein sequence ID" value="KIX10082.1"/>
    <property type="molecule type" value="Genomic_DNA"/>
</dbReference>
<feature type="region of interest" description="Disordered" evidence="1">
    <location>
        <begin position="434"/>
        <end position="453"/>
    </location>
</feature>
<dbReference type="PANTHER" id="PTHR37012">
    <property type="entry name" value="B-ZIP TRANSCRIPTION FACTOR (EUROFUNG)-RELATED"/>
    <property type="match status" value="1"/>
</dbReference>
<dbReference type="Proteomes" id="UP000053617">
    <property type="component" value="Unassembled WGS sequence"/>
</dbReference>
<gene>
    <name evidence="2" type="ORF">Z518_01163</name>
</gene>
<dbReference type="InterPro" id="IPR021833">
    <property type="entry name" value="DUF3425"/>
</dbReference>
<name>A0A0D2G5H6_9EURO</name>
<reference evidence="2 3" key="1">
    <citation type="submission" date="2015-01" db="EMBL/GenBank/DDBJ databases">
        <title>The Genome Sequence of Rhinocladiella mackenzie CBS 650.93.</title>
        <authorList>
            <consortium name="The Broad Institute Genomics Platform"/>
            <person name="Cuomo C."/>
            <person name="de Hoog S."/>
            <person name="Gorbushina A."/>
            <person name="Stielow B."/>
            <person name="Teixiera M."/>
            <person name="Abouelleil A."/>
            <person name="Chapman S.B."/>
            <person name="Priest M."/>
            <person name="Young S.K."/>
            <person name="Wortman J."/>
            <person name="Nusbaum C."/>
            <person name="Birren B."/>
        </authorList>
    </citation>
    <scope>NUCLEOTIDE SEQUENCE [LARGE SCALE GENOMIC DNA]</scope>
    <source>
        <strain evidence="2 3">CBS 650.93</strain>
    </source>
</reference>
<accession>A0A0D2G5H6</accession>
<keyword evidence="3" id="KW-1185">Reference proteome</keyword>
<dbReference type="CDD" id="cd14686">
    <property type="entry name" value="bZIP"/>
    <property type="match status" value="1"/>
</dbReference>
<dbReference type="Pfam" id="PF11905">
    <property type="entry name" value="DUF3425"/>
    <property type="match status" value="1"/>
</dbReference>
<dbReference type="RefSeq" id="XP_013277218.1">
    <property type="nucleotide sequence ID" value="XM_013421764.1"/>
</dbReference>